<dbReference type="NCBIfam" id="TIGR02156">
    <property type="entry name" value="PA_CoA_Oxy1"/>
    <property type="match status" value="1"/>
</dbReference>
<evidence type="ECO:0000256" key="1">
    <source>
        <dbReference type="SAM" id="MobiDB-lite"/>
    </source>
</evidence>
<dbReference type="Gene3D" id="1.20.1260.10">
    <property type="match status" value="1"/>
</dbReference>
<dbReference type="PANTHER" id="PTHR30458:SF2">
    <property type="entry name" value="1,2-PHENYLACETYL-COA EPOXIDASE, SUBUNIT A"/>
    <property type="match status" value="1"/>
</dbReference>
<dbReference type="GO" id="GO:0010124">
    <property type="term" value="P:phenylacetate catabolic process"/>
    <property type="evidence" value="ECO:0007669"/>
    <property type="project" value="InterPro"/>
</dbReference>
<protein>
    <submittedName>
        <fullName evidence="2">Putative phenylacetic acid degradation protein</fullName>
    </submittedName>
</protein>
<dbReference type="GO" id="GO:0097266">
    <property type="term" value="F:phenylacetyl-CoA 1,2-epoxidase activity"/>
    <property type="evidence" value="ECO:0007669"/>
    <property type="project" value="InterPro"/>
</dbReference>
<dbReference type="AlphaFoldDB" id="A3KI28"/>
<dbReference type="EMBL" id="AM238663">
    <property type="protein sequence ID" value="CAJ89356.1"/>
    <property type="molecule type" value="Genomic_DNA"/>
</dbReference>
<accession>A3KI28</accession>
<dbReference type="PANTHER" id="PTHR30458">
    <property type="entry name" value="PHENYLACETIC ACID DEGRADATION PROTEIN PAA"/>
    <property type="match status" value="1"/>
</dbReference>
<reference evidence="2" key="1">
    <citation type="journal article" date="2006" name="Mol. Biol. Evol.">
        <title>Evolution of the terminal regions of the Streptomyces linear chromosome.</title>
        <authorList>
            <person name="Choulet F."/>
            <person name="Aigle B."/>
            <person name="Gallois A."/>
            <person name="Mangenot S."/>
            <person name="Gerbaud C."/>
            <person name="Truong C."/>
            <person name="Francou F.X."/>
            <person name="Fourrier C."/>
            <person name="Guerineau M."/>
            <person name="Decaris B."/>
            <person name="Barbe V."/>
            <person name="Pernodet J.L."/>
            <person name="Leblond P."/>
        </authorList>
    </citation>
    <scope>NUCLEOTIDE SEQUENCE</scope>
    <source>
        <strain evidence="2">ATCC 23877</strain>
    </source>
</reference>
<dbReference type="InterPro" id="IPR009078">
    <property type="entry name" value="Ferritin-like_SF"/>
</dbReference>
<dbReference type="GO" id="GO:0005829">
    <property type="term" value="C:cytosol"/>
    <property type="evidence" value="ECO:0007669"/>
    <property type="project" value="TreeGrafter"/>
</dbReference>
<gene>
    <name evidence="2" type="ORF">SAML0369</name>
</gene>
<evidence type="ECO:0000313" key="2">
    <source>
        <dbReference type="EMBL" id="CAJ89356.1"/>
    </source>
</evidence>
<dbReference type="InterPro" id="IPR007814">
    <property type="entry name" value="PaaA_PaaC"/>
</dbReference>
<sequence length="412" mass="45684">MSRARTSRHGDSRAARPASYRNETIRSARPFGRTRAVTRRRSDASAQAAGTGPGPGAGPDAPRHHGRRRRTRGRRPMSAPTLAGTADDQEALARFEALVADGGTIEPRDWMPDGYRRMLVRQIAQHAHSEIIGMQPEGAWLTRAPSLRRKSVLIAKVQDEAGHGLYLYSAAETLGVDRADLLDALHRGRQRASATFNHPALTWADTGAIAWLTDGAAVINQAPLCRTSYGPYARAMRRVCQEEAFHVRQGYDLMRALCEGTPEQKEMAQDAVNRWWLPAVALMFGPPDTEADGVDARTAALGAAVSRRARAWGIKRHTNDELRQRFVDTCVPQAERLGLTLPDPALRWNEERGHYDFTPVDWNTYREALGDDTHWSRQRVAHRRAAHEDGAWVREAAAAYAARTDRAEGEAG</sequence>
<dbReference type="InterPro" id="IPR012347">
    <property type="entry name" value="Ferritin-like"/>
</dbReference>
<dbReference type="SUPFAM" id="SSF47240">
    <property type="entry name" value="Ferritin-like"/>
    <property type="match status" value="1"/>
</dbReference>
<feature type="compositionally biased region" description="Basic residues" evidence="1">
    <location>
        <begin position="64"/>
        <end position="75"/>
    </location>
</feature>
<name>A3KI28_STRA7</name>
<dbReference type="InterPro" id="IPR011881">
    <property type="entry name" value="PaaA"/>
</dbReference>
<dbReference type="Pfam" id="PF05138">
    <property type="entry name" value="PaaA_PaaC"/>
    <property type="match status" value="1"/>
</dbReference>
<proteinExistence type="predicted"/>
<dbReference type="InterPro" id="IPR052703">
    <property type="entry name" value="Aromatic_CoA_ox/epox"/>
</dbReference>
<organism evidence="2">
    <name type="scientific">Streptomyces ambofaciens (strain ATCC 23877 / 3486 / DSM 40053 / JCM 4204 / NBRC 12836 / NRRL B-2516)</name>
    <dbReference type="NCBI Taxonomy" id="278992"/>
    <lineage>
        <taxon>Bacteria</taxon>
        <taxon>Bacillati</taxon>
        <taxon>Actinomycetota</taxon>
        <taxon>Actinomycetes</taxon>
        <taxon>Kitasatosporales</taxon>
        <taxon>Streptomycetaceae</taxon>
        <taxon>Streptomyces</taxon>
    </lineage>
</organism>
<feature type="region of interest" description="Disordered" evidence="1">
    <location>
        <begin position="1"/>
        <end position="87"/>
    </location>
</feature>
<dbReference type="BioCyc" id="MetaCyc:MONOMER-22110"/>